<dbReference type="Pfam" id="PF13783">
    <property type="entry name" value="DUF4177"/>
    <property type="match status" value="1"/>
</dbReference>
<dbReference type="EMBL" id="BJWI01000008">
    <property type="protein sequence ID" value="GEM01349.1"/>
    <property type="molecule type" value="Genomic_DNA"/>
</dbReference>
<keyword evidence="4" id="KW-1185">Reference proteome</keyword>
<reference evidence="2 3" key="1">
    <citation type="submission" date="2016-10" db="EMBL/GenBank/DDBJ databases">
        <authorList>
            <person name="de Groot N.N."/>
        </authorList>
    </citation>
    <scope>NUCLEOTIDE SEQUENCE [LARGE SCALE GENOMIC DNA]</scope>
    <source>
        <strain evidence="2 3">DSM 17073</strain>
    </source>
</reference>
<evidence type="ECO:0000313" key="2">
    <source>
        <dbReference type="EMBL" id="SFP21499.1"/>
    </source>
</evidence>
<dbReference type="RefSeq" id="WP_089831075.1">
    <property type="nucleotide sequence ID" value="NZ_BJWI01000008.1"/>
</dbReference>
<evidence type="ECO:0000313" key="4">
    <source>
        <dbReference type="Proteomes" id="UP000321547"/>
    </source>
</evidence>
<organism evidence="2 3">
    <name type="scientific">Halolactibacillus halophilus</name>
    <dbReference type="NCBI Taxonomy" id="306540"/>
    <lineage>
        <taxon>Bacteria</taxon>
        <taxon>Bacillati</taxon>
        <taxon>Bacillota</taxon>
        <taxon>Bacilli</taxon>
        <taxon>Bacillales</taxon>
        <taxon>Bacillaceae</taxon>
        <taxon>Halolactibacillus</taxon>
    </lineage>
</organism>
<dbReference type="InterPro" id="IPR025234">
    <property type="entry name" value="YjzH-like"/>
</dbReference>
<protein>
    <recommendedName>
        <fullName evidence="5">DUF4177 domain-containing protein</fullName>
    </recommendedName>
</protein>
<sequence>MTTWEYKTIQMKTHGALGGLVDIDDFESKLNELGQLGWELVTSTTVTQDLGSARRVLAIFKRPLND</sequence>
<evidence type="ECO:0000313" key="3">
    <source>
        <dbReference type="Proteomes" id="UP000242243"/>
    </source>
</evidence>
<dbReference type="Proteomes" id="UP000321547">
    <property type="component" value="Unassembled WGS sequence"/>
</dbReference>
<dbReference type="Proteomes" id="UP000242243">
    <property type="component" value="Unassembled WGS sequence"/>
</dbReference>
<dbReference type="AlphaFoldDB" id="A0A1I5NIA7"/>
<evidence type="ECO:0008006" key="5">
    <source>
        <dbReference type="Google" id="ProtNLM"/>
    </source>
</evidence>
<dbReference type="OrthoDB" id="5432776at2"/>
<name>A0A1I5NIA7_9BACI</name>
<gene>
    <name evidence="1" type="ORF">HHA03_08810</name>
    <name evidence="2" type="ORF">SAMN05421839_10962</name>
</gene>
<dbReference type="EMBL" id="FOXC01000009">
    <property type="protein sequence ID" value="SFP21499.1"/>
    <property type="molecule type" value="Genomic_DNA"/>
</dbReference>
<reference evidence="1 4" key="2">
    <citation type="submission" date="2019-07" db="EMBL/GenBank/DDBJ databases">
        <title>Whole genome shotgun sequence of Halolactibacillus halophilus NBRC 100868.</title>
        <authorList>
            <person name="Hosoyama A."/>
            <person name="Uohara A."/>
            <person name="Ohji S."/>
            <person name="Ichikawa N."/>
        </authorList>
    </citation>
    <scope>NUCLEOTIDE SEQUENCE [LARGE SCALE GENOMIC DNA]</scope>
    <source>
        <strain evidence="1 4">NBRC 100868</strain>
    </source>
</reference>
<evidence type="ECO:0000313" key="1">
    <source>
        <dbReference type="EMBL" id="GEM01349.1"/>
    </source>
</evidence>
<proteinExistence type="predicted"/>
<accession>A0A1I5NIA7</accession>